<dbReference type="AlphaFoldDB" id="A0A0H2VBA8"/>
<dbReference type="STRING" id="199310.c3972"/>
<evidence type="ECO:0000313" key="1">
    <source>
        <dbReference type="EMBL" id="AAN82412.1"/>
    </source>
</evidence>
<dbReference type="HOGENOM" id="CLU_3199904_0_0_6"/>
<accession>A0A0H2VBA8</accession>
<protein>
    <submittedName>
        <fullName evidence="1">Uncharacterized protein</fullName>
    </submittedName>
</protein>
<dbReference type="KEGG" id="ecc:c3972"/>
<reference evidence="1 2" key="1">
    <citation type="journal article" date="2002" name="Proc. Natl. Acad. Sci. U.S.A.">
        <title>Extensive mosaic structure revealed by the complete genome sequence of uropathogenic Escherichia coli.</title>
        <authorList>
            <person name="Welch R.A."/>
            <person name="Burland V."/>
            <person name="Plunkett G.III."/>
            <person name="Redford P."/>
            <person name="Roesch P."/>
            <person name="Rasko D."/>
            <person name="Buckles E.L."/>
            <person name="Liou S.R."/>
            <person name="Boutin A."/>
            <person name="Hackett J."/>
            <person name="Stroud D."/>
            <person name="Mayhew G.F."/>
            <person name="Rose D.J."/>
            <person name="Zhou S."/>
            <person name="Schwartz D.C."/>
            <person name="Perna N.T."/>
            <person name="Mobley H.L."/>
            <person name="Donnenberg M.S."/>
            <person name="Blattner F.R."/>
        </authorList>
    </citation>
    <scope>NUCLEOTIDE SEQUENCE [LARGE SCALE GENOMIC DNA]</scope>
    <source>
        <strain evidence="2">CFT073 / ATCC 700928 / UPEC</strain>
    </source>
</reference>
<organism evidence="1 2">
    <name type="scientific">Escherichia coli O6:H1 (strain CFT073 / ATCC 700928 / UPEC)</name>
    <dbReference type="NCBI Taxonomy" id="199310"/>
    <lineage>
        <taxon>Bacteria</taxon>
        <taxon>Pseudomonadati</taxon>
        <taxon>Pseudomonadota</taxon>
        <taxon>Gammaproteobacteria</taxon>
        <taxon>Enterobacterales</taxon>
        <taxon>Enterobacteriaceae</taxon>
        <taxon>Escherichia</taxon>
    </lineage>
</organism>
<dbReference type="EMBL" id="AE014075">
    <property type="protein sequence ID" value="AAN82412.1"/>
    <property type="molecule type" value="Genomic_DNA"/>
</dbReference>
<dbReference type="Proteomes" id="UP000001410">
    <property type="component" value="Chromosome"/>
</dbReference>
<proteinExistence type="predicted"/>
<sequence>MCFSAKFFINYLKLNWIFYLRLKGASLEKQPIPDCHKGVLTLILP</sequence>
<evidence type="ECO:0000313" key="2">
    <source>
        <dbReference type="Proteomes" id="UP000001410"/>
    </source>
</evidence>
<keyword evidence="2" id="KW-1185">Reference proteome</keyword>
<name>A0A0H2VBA8_ECOL6</name>
<gene>
    <name evidence="1" type="ordered locus">c3972</name>
</gene>